<keyword evidence="4" id="KW-1185">Reference proteome</keyword>
<dbReference type="HOGENOM" id="CLU_483934_0_0_1"/>
<sequence>MSFWSGFSFMSKPHFARKCRKRCQELSSRSDLVPEHDQYQPSLDCGWSFDTYGGTTFLDHPKRGTDVDCQSDDVSRHLSLTNASIVGLVNESAVNEDITRSKGLVLAQTATSRVIFNNHDFSSSLPAVSLRVHTIPSPSQTQGLTEFIIASTSLLDLYLLQSSSCINAGNNTTLPSSAVMDGQVKRGSLSTIEGLVEAYAASERSNDSHAFIHAGELDRQSYVDARRELVPFPAPLVSPGPAPSLLLPPPVYCPDSLRGEDESDDVVPTPPTRILDRNPPPSVSRFLFGLDSGVLDAEESASGSVFEMGQQEEDTSVYGEVKKLSPGLETAPRTLPSKGTNPSPPPHMSNESSTPSFAPTIPLDISNYDENQDLILQRQSPRRLENARTHSLANDVVWLQRDKAGKRKSWALFVVCAIIPLVLFPFAFGGFDKIIVRLAGTHARPTLYQKSLAKYLCIVEVVVWPSLVT</sequence>
<keyword evidence="2" id="KW-0812">Transmembrane</keyword>
<dbReference type="AlphaFoldDB" id="A0A074WA58"/>
<evidence type="ECO:0000313" key="4">
    <source>
        <dbReference type="Proteomes" id="UP000027730"/>
    </source>
</evidence>
<evidence type="ECO:0000313" key="3">
    <source>
        <dbReference type="EMBL" id="KEQ68484.1"/>
    </source>
</evidence>
<evidence type="ECO:0000256" key="1">
    <source>
        <dbReference type="SAM" id="MobiDB-lite"/>
    </source>
</evidence>
<dbReference type="RefSeq" id="XP_013422651.1">
    <property type="nucleotide sequence ID" value="XM_013567197.1"/>
</dbReference>
<keyword evidence="2" id="KW-1133">Transmembrane helix</keyword>
<keyword evidence="2" id="KW-0472">Membrane</keyword>
<dbReference type="Proteomes" id="UP000027730">
    <property type="component" value="Unassembled WGS sequence"/>
</dbReference>
<dbReference type="EMBL" id="KL584729">
    <property type="protein sequence ID" value="KEQ68484.1"/>
    <property type="molecule type" value="Genomic_DNA"/>
</dbReference>
<name>A0A074WA58_9PEZI</name>
<dbReference type="GeneID" id="25412639"/>
<feature type="region of interest" description="Disordered" evidence="1">
    <location>
        <begin position="325"/>
        <end position="362"/>
    </location>
</feature>
<feature type="transmembrane region" description="Helical" evidence="2">
    <location>
        <begin position="410"/>
        <end position="431"/>
    </location>
</feature>
<feature type="region of interest" description="Disordered" evidence="1">
    <location>
        <begin position="258"/>
        <end position="280"/>
    </location>
</feature>
<proteinExistence type="predicted"/>
<organism evidence="3 4">
    <name type="scientific">Aureobasidium namibiae CBS 147.97</name>
    <dbReference type="NCBI Taxonomy" id="1043004"/>
    <lineage>
        <taxon>Eukaryota</taxon>
        <taxon>Fungi</taxon>
        <taxon>Dikarya</taxon>
        <taxon>Ascomycota</taxon>
        <taxon>Pezizomycotina</taxon>
        <taxon>Dothideomycetes</taxon>
        <taxon>Dothideomycetidae</taxon>
        <taxon>Dothideales</taxon>
        <taxon>Saccotheciaceae</taxon>
        <taxon>Aureobasidium</taxon>
    </lineage>
</organism>
<evidence type="ECO:0000256" key="2">
    <source>
        <dbReference type="SAM" id="Phobius"/>
    </source>
</evidence>
<accession>A0A074WA58</accession>
<protein>
    <submittedName>
        <fullName evidence="3">Uncharacterized protein</fullName>
    </submittedName>
</protein>
<reference evidence="3 4" key="1">
    <citation type="journal article" date="2014" name="BMC Genomics">
        <title>Genome sequencing of four Aureobasidium pullulans varieties: biotechnological potential, stress tolerance, and description of new species.</title>
        <authorList>
            <person name="Gostin Ar C."/>
            <person name="Ohm R.A."/>
            <person name="Kogej T."/>
            <person name="Sonjak S."/>
            <person name="Turk M."/>
            <person name="Zajc J."/>
            <person name="Zalar P."/>
            <person name="Grube M."/>
            <person name="Sun H."/>
            <person name="Han J."/>
            <person name="Sharma A."/>
            <person name="Chiniquy J."/>
            <person name="Ngan C.Y."/>
            <person name="Lipzen A."/>
            <person name="Barry K."/>
            <person name="Grigoriev I.V."/>
            <person name="Gunde-Cimerman N."/>
        </authorList>
    </citation>
    <scope>NUCLEOTIDE SEQUENCE [LARGE SCALE GENOMIC DNA]</scope>
    <source>
        <strain evidence="3 4">CBS 147.97</strain>
    </source>
</reference>
<dbReference type="OrthoDB" id="3925074at2759"/>
<gene>
    <name evidence="3" type="ORF">M436DRAFT_58334</name>
</gene>